<comment type="similarity">
    <text evidence="1 5">Belongs to the flavin oxidoreductase frp family.</text>
</comment>
<dbReference type="InterPro" id="IPR016446">
    <property type="entry name" value="Flavin_OxRdtase_Frp"/>
</dbReference>
<dbReference type="InterPro" id="IPR029479">
    <property type="entry name" value="Nitroreductase"/>
</dbReference>
<accession>A0ABW2Y1U0</accession>
<comment type="caution">
    <text evidence="7">The sequence shown here is derived from an EMBL/GenBank/DDBJ whole genome shotgun (WGS) entry which is preliminary data.</text>
</comment>
<evidence type="ECO:0000313" key="8">
    <source>
        <dbReference type="Proteomes" id="UP001597036"/>
    </source>
</evidence>
<sequence length="259" mass="28936">MTIIHNDTIDTLLNRRTIRAWSECEVSHDVIDTLEAAAQRAATSQYFNAWSAIRVTDEKIALKLAEIGNQPYIAQAPLLYVFIIDDHRNLRIAREAGVPEDEITLDSDYTFTQGQNDAVLALHAMETAAESLGLGCVILGSILNNSQAVIDTLHLPELTFPVLGLALGYPAVEPQLKPRMARELQIFDNTYPADNEHPSMTDALADFDAEVVTYYDTRDMSHPVRPFTEQVSSMANDRNRLQRAFGKPARRQGFTGRSF</sequence>
<keyword evidence="5" id="KW-0521">NADP</keyword>
<dbReference type="InterPro" id="IPR000415">
    <property type="entry name" value="Nitroreductase-like"/>
</dbReference>
<dbReference type="PANTHER" id="PTHR43425:SF2">
    <property type="entry name" value="OXYGEN-INSENSITIVE NADPH NITROREDUCTASE"/>
    <property type="match status" value="1"/>
</dbReference>
<dbReference type="Gene3D" id="3.40.109.10">
    <property type="entry name" value="NADH Oxidase"/>
    <property type="match status" value="1"/>
</dbReference>
<evidence type="ECO:0000256" key="2">
    <source>
        <dbReference type="ARBA" id="ARBA00022630"/>
    </source>
</evidence>
<proteinExistence type="inferred from homology"/>
<organism evidence="7 8">
    <name type="scientific">Alloscardovia venturai</name>
    <dbReference type="NCBI Taxonomy" id="1769421"/>
    <lineage>
        <taxon>Bacteria</taxon>
        <taxon>Bacillati</taxon>
        <taxon>Actinomycetota</taxon>
        <taxon>Actinomycetes</taxon>
        <taxon>Bifidobacteriales</taxon>
        <taxon>Bifidobacteriaceae</taxon>
        <taxon>Alloscardovia</taxon>
    </lineage>
</organism>
<evidence type="ECO:0000256" key="5">
    <source>
        <dbReference type="PIRNR" id="PIRNR005426"/>
    </source>
</evidence>
<keyword evidence="8" id="KW-1185">Reference proteome</keyword>
<evidence type="ECO:0000256" key="1">
    <source>
        <dbReference type="ARBA" id="ARBA00008366"/>
    </source>
</evidence>
<evidence type="ECO:0000256" key="3">
    <source>
        <dbReference type="ARBA" id="ARBA00022643"/>
    </source>
</evidence>
<gene>
    <name evidence="7" type="ORF">ACFQY8_00395</name>
</gene>
<feature type="domain" description="Nitroreductase" evidence="6">
    <location>
        <begin position="13"/>
        <end position="169"/>
    </location>
</feature>
<evidence type="ECO:0000313" key="7">
    <source>
        <dbReference type="EMBL" id="MFD0704217.1"/>
    </source>
</evidence>
<dbReference type="Pfam" id="PF00881">
    <property type="entry name" value="Nitroreductase"/>
    <property type="match status" value="1"/>
</dbReference>
<keyword evidence="3 5" id="KW-0288">FMN</keyword>
<protein>
    <submittedName>
        <fullName evidence="7">Nitroreductase family protein</fullName>
    </submittedName>
</protein>
<dbReference type="PIRSF" id="PIRSF005426">
    <property type="entry name" value="Frp"/>
    <property type="match status" value="1"/>
</dbReference>
<keyword evidence="2 5" id="KW-0285">Flavoprotein</keyword>
<dbReference type="Proteomes" id="UP001597036">
    <property type="component" value="Unassembled WGS sequence"/>
</dbReference>
<evidence type="ECO:0000256" key="4">
    <source>
        <dbReference type="ARBA" id="ARBA00023002"/>
    </source>
</evidence>
<dbReference type="SUPFAM" id="SSF55469">
    <property type="entry name" value="FMN-dependent nitroreductase-like"/>
    <property type="match status" value="1"/>
</dbReference>
<dbReference type="EMBL" id="JBHTHQ010000005">
    <property type="protein sequence ID" value="MFD0704217.1"/>
    <property type="molecule type" value="Genomic_DNA"/>
</dbReference>
<reference evidence="8" key="1">
    <citation type="journal article" date="2019" name="Int. J. Syst. Evol. Microbiol.">
        <title>The Global Catalogue of Microorganisms (GCM) 10K type strain sequencing project: providing services to taxonomists for standard genome sequencing and annotation.</title>
        <authorList>
            <consortium name="The Broad Institute Genomics Platform"/>
            <consortium name="The Broad Institute Genome Sequencing Center for Infectious Disease"/>
            <person name="Wu L."/>
            <person name="Ma J."/>
        </authorList>
    </citation>
    <scope>NUCLEOTIDE SEQUENCE [LARGE SCALE GENOMIC DNA]</scope>
    <source>
        <strain evidence="8">CCM 8604</strain>
    </source>
</reference>
<dbReference type="PANTHER" id="PTHR43425">
    <property type="entry name" value="OXYGEN-INSENSITIVE NADPH NITROREDUCTASE"/>
    <property type="match status" value="1"/>
</dbReference>
<name>A0ABW2Y1U0_9BIFI</name>
<keyword evidence="4 5" id="KW-0560">Oxidoreductase</keyword>
<dbReference type="RefSeq" id="WP_377937542.1">
    <property type="nucleotide sequence ID" value="NZ_JBHTHQ010000005.1"/>
</dbReference>
<evidence type="ECO:0000259" key="6">
    <source>
        <dbReference type="Pfam" id="PF00881"/>
    </source>
</evidence>